<sequence>MKVNKGKYRVLNLGRNNPILRYRLGIDLLESSSAETDLGVLVDNNLTRSQQCVFVANKANGLLGCIKMSVASRSREVILPLYSALARPHLEYCVQF</sequence>
<dbReference type="Proteomes" id="UP000233556">
    <property type="component" value="Unassembled WGS sequence"/>
</dbReference>
<evidence type="ECO:0008006" key="3">
    <source>
        <dbReference type="Google" id="ProtNLM"/>
    </source>
</evidence>
<keyword evidence="2" id="KW-1185">Reference proteome</keyword>
<evidence type="ECO:0000313" key="2">
    <source>
        <dbReference type="Proteomes" id="UP000233556"/>
    </source>
</evidence>
<protein>
    <recommendedName>
        <fullName evidence="3">Rna-directed dna polymerase from mobile element jockey-like</fullName>
    </recommendedName>
</protein>
<dbReference type="EMBL" id="KZ505659">
    <property type="protein sequence ID" value="PKU48171.1"/>
    <property type="molecule type" value="Genomic_DNA"/>
</dbReference>
<gene>
    <name evidence="1" type="ORF">llap_1547</name>
</gene>
<name>A0A2I0UQ50_LIMLA</name>
<dbReference type="AlphaFoldDB" id="A0A2I0UQ50"/>
<reference evidence="2" key="2">
    <citation type="submission" date="2017-12" db="EMBL/GenBank/DDBJ databases">
        <title>Genome sequence of the Bar-tailed Godwit (Limosa lapponica baueri).</title>
        <authorList>
            <person name="Lima N.C.B."/>
            <person name="Parody-Merino A.M."/>
            <person name="Battley P.F."/>
            <person name="Fidler A.E."/>
            <person name="Prosdocimi F."/>
        </authorList>
    </citation>
    <scope>NUCLEOTIDE SEQUENCE [LARGE SCALE GENOMIC DNA]</scope>
</reference>
<organism evidence="1 2">
    <name type="scientific">Limosa lapponica baueri</name>
    <dbReference type="NCBI Taxonomy" id="1758121"/>
    <lineage>
        <taxon>Eukaryota</taxon>
        <taxon>Metazoa</taxon>
        <taxon>Chordata</taxon>
        <taxon>Craniata</taxon>
        <taxon>Vertebrata</taxon>
        <taxon>Euteleostomi</taxon>
        <taxon>Archelosauria</taxon>
        <taxon>Archosauria</taxon>
        <taxon>Dinosauria</taxon>
        <taxon>Saurischia</taxon>
        <taxon>Theropoda</taxon>
        <taxon>Coelurosauria</taxon>
        <taxon>Aves</taxon>
        <taxon>Neognathae</taxon>
        <taxon>Neoaves</taxon>
        <taxon>Charadriiformes</taxon>
        <taxon>Scolopacidae</taxon>
        <taxon>Limosa</taxon>
    </lineage>
</organism>
<evidence type="ECO:0000313" key="1">
    <source>
        <dbReference type="EMBL" id="PKU48171.1"/>
    </source>
</evidence>
<proteinExistence type="predicted"/>
<dbReference type="PRINTS" id="PR01345">
    <property type="entry name" value="CERVTRCPTASE"/>
</dbReference>
<dbReference type="PANTHER" id="PTHR33332">
    <property type="entry name" value="REVERSE TRANSCRIPTASE DOMAIN-CONTAINING PROTEIN"/>
    <property type="match status" value="1"/>
</dbReference>
<reference evidence="2" key="1">
    <citation type="submission" date="2017-11" db="EMBL/GenBank/DDBJ databases">
        <authorList>
            <person name="Lima N.C."/>
            <person name="Parody-Merino A.M."/>
            <person name="Battley P.F."/>
            <person name="Fidler A.E."/>
            <person name="Prosdocimi F."/>
        </authorList>
    </citation>
    <scope>NUCLEOTIDE SEQUENCE [LARGE SCALE GENOMIC DNA]</scope>
</reference>
<accession>A0A2I0UQ50</accession>